<dbReference type="EMBL" id="CP041166">
    <property type="protein sequence ID" value="QFR43139.1"/>
    <property type="molecule type" value="Genomic_DNA"/>
</dbReference>
<dbReference type="KEGG" id="suln:FJR47_04160"/>
<dbReference type="InterPro" id="IPR023198">
    <property type="entry name" value="PGP-like_dom2"/>
</dbReference>
<gene>
    <name evidence="5" type="ORF">FJR47_04160</name>
</gene>
<dbReference type="PANTHER" id="PTHR43434">
    <property type="entry name" value="PHOSPHOGLYCOLATE PHOSPHATASE"/>
    <property type="match status" value="1"/>
</dbReference>
<name>A0AAJ4A3A0_9BACT</name>
<evidence type="ECO:0000256" key="1">
    <source>
        <dbReference type="ARBA" id="ARBA00000830"/>
    </source>
</evidence>
<evidence type="ECO:0000256" key="3">
    <source>
        <dbReference type="ARBA" id="ARBA00006171"/>
    </source>
</evidence>
<evidence type="ECO:0000256" key="2">
    <source>
        <dbReference type="ARBA" id="ARBA00004818"/>
    </source>
</evidence>
<dbReference type="SFLD" id="SFLDG01129">
    <property type="entry name" value="C1.5:_HAD__Beta-PGM__Phosphata"/>
    <property type="match status" value="1"/>
</dbReference>
<protein>
    <recommendedName>
        <fullName evidence="4">phosphoglycolate phosphatase</fullName>
        <ecNumber evidence="4">3.1.3.18</ecNumber>
    </recommendedName>
</protein>
<dbReference type="Pfam" id="PF13419">
    <property type="entry name" value="HAD_2"/>
    <property type="match status" value="1"/>
</dbReference>
<reference evidence="6" key="1">
    <citation type="submission" date="2019-06" db="EMBL/GenBank/DDBJ databases">
        <title>Sulfurimonas gotlandica sp. nov., a chemoautotrophic and psychrotolerant epsilonproteobacterium isolated from a pelagic redoxcline, and an emended description of the genus Sulfurimonas.</title>
        <authorList>
            <person name="Wang S."/>
            <person name="Jiang L."/>
            <person name="Shao Z."/>
        </authorList>
    </citation>
    <scope>NUCLEOTIDE SEQUENCE [LARGE SCALE GENOMIC DNA]</scope>
    <source>
        <strain evidence="6">1-1N</strain>
    </source>
</reference>
<proteinExistence type="inferred from homology"/>
<dbReference type="SFLD" id="SFLDS00003">
    <property type="entry name" value="Haloacid_Dehalogenase"/>
    <property type="match status" value="1"/>
</dbReference>
<comment type="pathway">
    <text evidence="2">Organic acid metabolism; glycolate biosynthesis; glycolate from 2-phosphoglycolate: step 1/1.</text>
</comment>
<dbReference type="InterPro" id="IPR023214">
    <property type="entry name" value="HAD_sf"/>
</dbReference>
<evidence type="ECO:0000256" key="4">
    <source>
        <dbReference type="ARBA" id="ARBA00013078"/>
    </source>
</evidence>
<sequence>MKIVIFDMDGTLIDSKKDITASVNYVRKSHHNLAPLSEEYIVEAINMQERNLAKLFYETEIYLPKDRDLFELHYESECVKNVYLYEGVEDMLKSLVDSNVKISVATNAPTQFALRMLEHLRVKPLFDVIIGADKVIEAKPSPEMLHFILEHYKFDSKNHKAWMVGDNIKDTLSAQSAGIDSIFATWGFTPVSDAKIVVKKPMEILDIVL</sequence>
<dbReference type="InterPro" id="IPR006439">
    <property type="entry name" value="HAD-SF_hydro_IA"/>
</dbReference>
<dbReference type="SUPFAM" id="SSF56784">
    <property type="entry name" value="HAD-like"/>
    <property type="match status" value="1"/>
</dbReference>
<dbReference type="NCBIfam" id="TIGR01549">
    <property type="entry name" value="HAD-SF-IA-v1"/>
    <property type="match status" value="1"/>
</dbReference>
<dbReference type="InterPro" id="IPR041492">
    <property type="entry name" value="HAD_2"/>
</dbReference>
<dbReference type="RefSeq" id="WP_152299202.1">
    <property type="nucleotide sequence ID" value="NZ_CP041166.1"/>
</dbReference>
<dbReference type="Gene3D" id="3.40.50.1000">
    <property type="entry name" value="HAD superfamily/HAD-like"/>
    <property type="match status" value="1"/>
</dbReference>
<dbReference type="PANTHER" id="PTHR43434:SF1">
    <property type="entry name" value="PHOSPHOGLYCOLATE PHOSPHATASE"/>
    <property type="match status" value="1"/>
</dbReference>
<evidence type="ECO:0000313" key="6">
    <source>
        <dbReference type="Proteomes" id="UP000326061"/>
    </source>
</evidence>
<keyword evidence="5" id="KW-0378">Hydrolase</keyword>
<dbReference type="InterPro" id="IPR036412">
    <property type="entry name" value="HAD-like_sf"/>
</dbReference>
<accession>A0AAJ4A3A0</accession>
<dbReference type="GO" id="GO:0005829">
    <property type="term" value="C:cytosol"/>
    <property type="evidence" value="ECO:0007669"/>
    <property type="project" value="TreeGrafter"/>
</dbReference>
<organism evidence="5 6">
    <name type="scientific">Sulfurimonas xiamenensis</name>
    <dbReference type="NCBI Taxonomy" id="2590021"/>
    <lineage>
        <taxon>Bacteria</taxon>
        <taxon>Pseudomonadati</taxon>
        <taxon>Campylobacterota</taxon>
        <taxon>Epsilonproteobacteria</taxon>
        <taxon>Campylobacterales</taxon>
        <taxon>Sulfurimonadaceae</taxon>
        <taxon>Sulfurimonas</taxon>
    </lineage>
</organism>
<dbReference type="GO" id="GO:0008967">
    <property type="term" value="F:phosphoglycolate phosphatase activity"/>
    <property type="evidence" value="ECO:0007669"/>
    <property type="project" value="UniProtKB-EC"/>
</dbReference>
<keyword evidence="6" id="KW-1185">Reference proteome</keyword>
<comment type="catalytic activity">
    <reaction evidence="1">
        <text>2-phosphoglycolate + H2O = glycolate + phosphate</text>
        <dbReference type="Rhea" id="RHEA:14369"/>
        <dbReference type="ChEBI" id="CHEBI:15377"/>
        <dbReference type="ChEBI" id="CHEBI:29805"/>
        <dbReference type="ChEBI" id="CHEBI:43474"/>
        <dbReference type="ChEBI" id="CHEBI:58033"/>
        <dbReference type="EC" id="3.1.3.18"/>
    </reaction>
</comment>
<dbReference type="AlphaFoldDB" id="A0AAJ4A3A0"/>
<dbReference type="Gene3D" id="1.10.150.240">
    <property type="entry name" value="Putative phosphatase, domain 2"/>
    <property type="match status" value="1"/>
</dbReference>
<dbReference type="SFLD" id="SFLDG01135">
    <property type="entry name" value="C1.5.6:_HAD__Beta-PGM__Phospha"/>
    <property type="match status" value="1"/>
</dbReference>
<dbReference type="InterPro" id="IPR050155">
    <property type="entry name" value="HAD-like_hydrolase_sf"/>
</dbReference>
<dbReference type="EC" id="3.1.3.18" evidence="4"/>
<evidence type="ECO:0000313" key="5">
    <source>
        <dbReference type="EMBL" id="QFR43139.1"/>
    </source>
</evidence>
<dbReference type="GO" id="GO:0006281">
    <property type="term" value="P:DNA repair"/>
    <property type="evidence" value="ECO:0007669"/>
    <property type="project" value="TreeGrafter"/>
</dbReference>
<dbReference type="Proteomes" id="UP000326061">
    <property type="component" value="Chromosome"/>
</dbReference>
<comment type="similarity">
    <text evidence="3">Belongs to the HAD-like hydrolase superfamily. CbbY/CbbZ/Gph/YieH family.</text>
</comment>